<name>A0AC35TZ96_9BILA</name>
<dbReference type="WBParaSite" id="RSKR_0000575100.1">
    <property type="protein sequence ID" value="RSKR_0000575100.1"/>
    <property type="gene ID" value="RSKR_0000575100"/>
</dbReference>
<sequence length="176" mass="19897">MDNLQKLQGNGTFYELLFNQLLPNDHLNLPNFERFYQTAESQQNDGLSHLLMSGLNPMPSLDLSTILQNSFNKLISKEITTTSSTSSTPAIRDTESTVPLETGISDSSETLITPPIRNTKDRKRRRTRTNFTTEQLQTLESAFEISHYPDVYTRDALAVSLALNEARVQVSKLKFN</sequence>
<evidence type="ECO:0000313" key="2">
    <source>
        <dbReference type="WBParaSite" id="RSKR_0000575100.1"/>
    </source>
</evidence>
<accession>A0AC35TZ96</accession>
<organism evidence="1 2">
    <name type="scientific">Rhabditophanes sp. KR3021</name>
    <dbReference type="NCBI Taxonomy" id="114890"/>
    <lineage>
        <taxon>Eukaryota</taxon>
        <taxon>Metazoa</taxon>
        <taxon>Ecdysozoa</taxon>
        <taxon>Nematoda</taxon>
        <taxon>Chromadorea</taxon>
        <taxon>Rhabditida</taxon>
        <taxon>Tylenchina</taxon>
        <taxon>Panagrolaimomorpha</taxon>
        <taxon>Strongyloidoidea</taxon>
        <taxon>Alloionematidae</taxon>
        <taxon>Rhabditophanes</taxon>
    </lineage>
</organism>
<evidence type="ECO:0000313" key="1">
    <source>
        <dbReference type="Proteomes" id="UP000095286"/>
    </source>
</evidence>
<protein>
    <submittedName>
        <fullName evidence="2">Homeobox domain-containing protein</fullName>
    </submittedName>
</protein>
<proteinExistence type="predicted"/>
<dbReference type="Proteomes" id="UP000095286">
    <property type="component" value="Unplaced"/>
</dbReference>
<reference evidence="2" key="1">
    <citation type="submission" date="2016-11" db="UniProtKB">
        <authorList>
            <consortium name="WormBaseParasite"/>
        </authorList>
    </citation>
    <scope>IDENTIFICATION</scope>
    <source>
        <strain evidence="2">KR3021</strain>
    </source>
</reference>